<dbReference type="InterPro" id="IPR011251">
    <property type="entry name" value="Luciferase-like_dom"/>
</dbReference>
<dbReference type="InterPro" id="IPR019949">
    <property type="entry name" value="CmoO-like"/>
</dbReference>
<organism evidence="3 4">
    <name type="scientific">Citricoccus muralis</name>
    <dbReference type="NCBI Taxonomy" id="169134"/>
    <lineage>
        <taxon>Bacteria</taxon>
        <taxon>Bacillati</taxon>
        <taxon>Actinomycetota</taxon>
        <taxon>Actinomycetes</taxon>
        <taxon>Micrococcales</taxon>
        <taxon>Micrococcaceae</taxon>
        <taxon>Citricoccus</taxon>
    </lineage>
</organism>
<dbReference type="GO" id="GO:0005829">
    <property type="term" value="C:cytosol"/>
    <property type="evidence" value="ECO:0007669"/>
    <property type="project" value="TreeGrafter"/>
</dbReference>
<protein>
    <submittedName>
        <fullName evidence="3">Luciferase family oxidoreductase group 1</fullName>
    </submittedName>
</protein>
<evidence type="ECO:0000256" key="1">
    <source>
        <dbReference type="ARBA" id="ARBA00007789"/>
    </source>
</evidence>
<dbReference type="EMBL" id="QREH01000001">
    <property type="protein sequence ID" value="REE04527.1"/>
    <property type="molecule type" value="Genomic_DNA"/>
</dbReference>
<sequence>MPDMTSHPATRLPVSLLDRANTIEGASEAEVLKGVIARAQRAEQLGYSRFWVAEHHGVPGIAGSTPTLLMSAIAAATDRLRVGSGGVMLPNHQPLVVAEQTATLQALFPGRIDLGLGRSVGFTPAVRAALRRDKEAAQQFPQDLAELLGFLGGTGPFTARPQDHAATPVFVLATGQGLRWAAEAGLAVVVGGPSLYQRGGEAGHEGLARYRRDFRPSPWFAEPYVIVSANLAVADTREAARDLVLPEAWALAQSRVKGEFRALEPARDVRAVMRGEGDAGSVTDRDRRRVEENLASGIHGTPDEVREAVESLVDFTGADELLVTGGMSDPAGQRRSDELVAGLFA</sequence>
<dbReference type="SUPFAM" id="SSF51679">
    <property type="entry name" value="Bacterial luciferase-like"/>
    <property type="match status" value="1"/>
</dbReference>
<evidence type="ECO:0000313" key="4">
    <source>
        <dbReference type="Proteomes" id="UP000256727"/>
    </source>
</evidence>
<accession>A0A3D9LGH4</accession>
<name>A0A3D9LGH4_9MICC</name>
<dbReference type="Proteomes" id="UP000256727">
    <property type="component" value="Unassembled WGS sequence"/>
</dbReference>
<dbReference type="PANTHER" id="PTHR30137:SF6">
    <property type="entry name" value="LUCIFERASE-LIKE MONOOXYGENASE"/>
    <property type="match status" value="1"/>
</dbReference>
<dbReference type="InterPro" id="IPR036661">
    <property type="entry name" value="Luciferase-like_sf"/>
</dbReference>
<reference evidence="3 4" key="1">
    <citation type="submission" date="2018-07" db="EMBL/GenBank/DDBJ databases">
        <title>Sequencing the genomes of 1000 actinobacteria strains.</title>
        <authorList>
            <person name="Klenk H.-P."/>
        </authorList>
    </citation>
    <scope>NUCLEOTIDE SEQUENCE [LARGE SCALE GENOMIC DNA]</scope>
    <source>
        <strain evidence="3 4">DSM 14442</strain>
    </source>
</reference>
<evidence type="ECO:0000259" key="2">
    <source>
        <dbReference type="Pfam" id="PF00296"/>
    </source>
</evidence>
<comment type="similarity">
    <text evidence="1">To bacterial alkanal monooxygenase alpha and beta chains.</text>
</comment>
<keyword evidence="4" id="KW-1185">Reference proteome</keyword>
<feature type="domain" description="Luciferase-like" evidence="2">
    <location>
        <begin position="27"/>
        <end position="314"/>
    </location>
</feature>
<dbReference type="AlphaFoldDB" id="A0A3D9LGH4"/>
<comment type="caution">
    <text evidence="3">The sequence shown here is derived from an EMBL/GenBank/DDBJ whole genome shotgun (WGS) entry which is preliminary data.</text>
</comment>
<dbReference type="GO" id="GO:0016705">
    <property type="term" value="F:oxidoreductase activity, acting on paired donors, with incorporation or reduction of molecular oxygen"/>
    <property type="evidence" value="ECO:0007669"/>
    <property type="project" value="InterPro"/>
</dbReference>
<evidence type="ECO:0000313" key="3">
    <source>
        <dbReference type="EMBL" id="REE04527.1"/>
    </source>
</evidence>
<gene>
    <name evidence="3" type="ORF">C8E99_2363</name>
</gene>
<dbReference type="PANTHER" id="PTHR30137">
    <property type="entry name" value="LUCIFERASE-LIKE MONOOXYGENASE"/>
    <property type="match status" value="1"/>
</dbReference>
<dbReference type="InterPro" id="IPR050766">
    <property type="entry name" value="Bact_Lucif_Oxidored"/>
</dbReference>
<proteinExistence type="predicted"/>
<dbReference type="Gene3D" id="3.20.20.30">
    <property type="entry name" value="Luciferase-like domain"/>
    <property type="match status" value="1"/>
</dbReference>
<dbReference type="NCBIfam" id="TIGR03558">
    <property type="entry name" value="oxido_grp_1"/>
    <property type="match status" value="1"/>
</dbReference>
<dbReference type="Pfam" id="PF00296">
    <property type="entry name" value="Bac_luciferase"/>
    <property type="match status" value="1"/>
</dbReference>